<keyword evidence="5" id="KW-1185">Reference proteome</keyword>
<name>A0A0T6B2H9_9SCAR</name>
<feature type="chain" id="PRO_5006668332" description="CBM39 domain-containing protein" evidence="2">
    <location>
        <begin position="18"/>
        <end position="218"/>
    </location>
</feature>
<sequence>MLKYILCIAVLCGLTIQQDYEVPPATVEILHPKGFTVSIPDQEGIKLFAFHGKINEEFDGLEAGFFARDILRSENGRWTFKDFSQRFRPGDVLYYWLYVDYFNGKNTLGYRLDNQKFVINDIPKNNANKNKGNKGNKKNESTNRPPSSTPSVTPVSTCNASPTKVNGQNACSGQLIFEENFDALNENRWQTEIKFASEPDYEFVIYVSDRNNIFHENG</sequence>
<evidence type="ECO:0000256" key="2">
    <source>
        <dbReference type="SAM" id="SignalP"/>
    </source>
</evidence>
<feature type="non-terminal residue" evidence="4">
    <location>
        <position position="218"/>
    </location>
</feature>
<dbReference type="EMBL" id="LJIG01016152">
    <property type="protein sequence ID" value="KRT81460.1"/>
    <property type="molecule type" value="Genomic_DNA"/>
</dbReference>
<evidence type="ECO:0000313" key="4">
    <source>
        <dbReference type="EMBL" id="KRT81460.1"/>
    </source>
</evidence>
<comment type="caution">
    <text evidence="4">The sequence shown here is derived from an EMBL/GenBank/DDBJ whole genome shotgun (WGS) entry which is preliminary data.</text>
</comment>
<feature type="compositionally biased region" description="Low complexity" evidence="1">
    <location>
        <begin position="145"/>
        <end position="157"/>
    </location>
</feature>
<dbReference type="GO" id="GO:0030246">
    <property type="term" value="F:carbohydrate binding"/>
    <property type="evidence" value="ECO:0007669"/>
    <property type="project" value="InterPro"/>
</dbReference>
<protein>
    <recommendedName>
        <fullName evidence="3">CBM39 domain-containing protein</fullName>
    </recommendedName>
</protein>
<evidence type="ECO:0000256" key="1">
    <source>
        <dbReference type="SAM" id="MobiDB-lite"/>
    </source>
</evidence>
<dbReference type="Proteomes" id="UP000051574">
    <property type="component" value="Unassembled WGS sequence"/>
</dbReference>
<dbReference type="SUPFAM" id="SSF49899">
    <property type="entry name" value="Concanavalin A-like lectins/glucanases"/>
    <property type="match status" value="1"/>
</dbReference>
<proteinExistence type="predicted"/>
<dbReference type="InterPro" id="IPR031756">
    <property type="entry name" value="BGBP_N"/>
</dbReference>
<organism evidence="4 5">
    <name type="scientific">Oryctes borbonicus</name>
    <dbReference type="NCBI Taxonomy" id="1629725"/>
    <lineage>
        <taxon>Eukaryota</taxon>
        <taxon>Metazoa</taxon>
        <taxon>Ecdysozoa</taxon>
        <taxon>Arthropoda</taxon>
        <taxon>Hexapoda</taxon>
        <taxon>Insecta</taxon>
        <taxon>Pterygota</taxon>
        <taxon>Neoptera</taxon>
        <taxon>Endopterygota</taxon>
        <taxon>Coleoptera</taxon>
        <taxon>Polyphaga</taxon>
        <taxon>Scarabaeiformia</taxon>
        <taxon>Scarabaeidae</taxon>
        <taxon>Dynastinae</taxon>
        <taxon>Oryctes</taxon>
    </lineage>
</organism>
<accession>A0A0T6B2H9</accession>
<dbReference type="InterPro" id="IPR013320">
    <property type="entry name" value="ConA-like_dom_sf"/>
</dbReference>
<dbReference type="Gene3D" id="2.60.40.2140">
    <property type="entry name" value="Beta-1,3-glucan-recognition protein, N-terminal domain"/>
    <property type="match status" value="1"/>
</dbReference>
<dbReference type="PROSITE" id="PS51969">
    <property type="entry name" value="CBM39"/>
    <property type="match status" value="1"/>
</dbReference>
<evidence type="ECO:0000313" key="5">
    <source>
        <dbReference type="Proteomes" id="UP000051574"/>
    </source>
</evidence>
<gene>
    <name evidence="4" type="ORF">AMK59_5857</name>
</gene>
<evidence type="ECO:0000259" key="3">
    <source>
        <dbReference type="PROSITE" id="PS51969"/>
    </source>
</evidence>
<reference evidence="4 5" key="1">
    <citation type="submission" date="2015-09" db="EMBL/GenBank/DDBJ databases">
        <title>Draft genome of the scarab beetle Oryctes borbonicus.</title>
        <authorList>
            <person name="Meyer J.M."/>
            <person name="Markov G.V."/>
            <person name="Baskaran P."/>
            <person name="Herrmann M."/>
            <person name="Sommer R.J."/>
            <person name="Roedelsperger C."/>
        </authorList>
    </citation>
    <scope>NUCLEOTIDE SEQUENCE [LARGE SCALE GENOMIC DNA]</scope>
    <source>
        <strain evidence="4">OB123</strain>
        <tissue evidence="4">Whole animal</tissue>
    </source>
</reference>
<keyword evidence="2" id="KW-0732">Signal</keyword>
<feature type="region of interest" description="Disordered" evidence="1">
    <location>
        <begin position="122"/>
        <end position="160"/>
    </location>
</feature>
<dbReference type="InterPro" id="IPR043030">
    <property type="entry name" value="BGBP_N_sf"/>
</dbReference>
<dbReference type="AlphaFoldDB" id="A0A0T6B2H9"/>
<feature type="domain" description="CBM39" evidence="3">
    <location>
        <begin position="20"/>
        <end position="124"/>
    </location>
</feature>
<feature type="signal peptide" evidence="2">
    <location>
        <begin position="1"/>
        <end position="17"/>
    </location>
</feature>
<dbReference type="OrthoDB" id="4781at2759"/>
<dbReference type="Pfam" id="PF15886">
    <property type="entry name" value="CBM39"/>
    <property type="match status" value="1"/>
</dbReference>